<feature type="region of interest" description="Disordered" evidence="1">
    <location>
        <begin position="515"/>
        <end position="601"/>
    </location>
</feature>
<feature type="transmembrane region" description="Helical" evidence="2">
    <location>
        <begin position="149"/>
        <end position="171"/>
    </location>
</feature>
<feature type="transmembrane region" description="Helical" evidence="2">
    <location>
        <begin position="401"/>
        <end position="423"/>
    </location>
</feature>
<proteinExistence type="predicted"/>
<reference evidence="3" key="1">
    <citation type="submission" date="2022-06" db="EMBL/GenBank/DDBJ databases">
        <title>Complete genome sequence and characterization of Cupriavidus gilardii QJ1 isolated from contaminating cells.</title>
        <authorList>
            <person name="Qi J."/>
        </authorList>
    </citation>
    <scope>NUCLEOTIDE SEQUENCE</scope>
    <source>
        <strain evidence="3">QJ1</strain>
    </source>
</reference>
<feature type="transmembrane region" description="Helical" evidence="2">
    <location>
        <begin position="199"/>
        <end position="228"/>
    </location>
</feature>
<dbReference type="PANTHER" id="PTHR34219">
    <property type="entry name" value="IRON-REGULATED INNER MEMBRANE PROTEIN-RELATED"/>
    <property type="match status" value="1"/>
</dbReference>
<feature type="transmembrane region" description="Helical" evidence="2">
    <location>
        <begin position="487"/>
        <end position="507"/>
    </location>
</feature>
<evidence type="ECO:0000256" key="2">
    <source>
        <dbReference type="SAM" id="Phobius"/>
    </source>
</evidence>
<feature type="compositionally biased region" description="Basic residues" evidence="1">
    <location>
        <begin position="558"/>
        <end position="572"/>
    </location>
</feature>
<evidence type="ECO:0000256" key="1">
    <source>
        <dbReference type="SAM" id="MobiDB-lite"/>
    </source>
</evidence>
<evidence type="ECO:0000313" key="3">
    <source>
        <dbReference type="EMBL" id="USE81410.1"/>
    </source>
</evidence>
<sequence>MKAATLRVYQTLHTWVGLMAGWALFIAFFAGAITVFHHELHEWQSPARIRGETHTAAKPSPEDLDRFVATLVKAHPEAAASVYIGLPTEGEPHTTAYWMDAKGEWQTTNEEKLGAGRTSPQDTSLDGVRGELSNFLNALHYTLGLPMQAGMHFMGVVSVLYGLALVSGVLLHLPRLKKDLFAVRPGRNLKRFWMDAHNVIGLFSLPFHLVIAITGALFCVSMTLAMAFNVLTFDGKLMSALPTAMSSVPEVQAAGKPAPLMPARELIEIAQRTAGDGFKPNSVRYQRVGDANALIEVRGDSERALGNFGSVGIHAAAGQPDSGRVIANQTASGRDANHGLYSALFALHFGTYGDLALRLVYLIAGLAGAFLFYSGNLLWIESRRKARQAEQPRVHRLLAQATVGVCIGCCVGVAVAFTGALLWPERPSSFVYFPVFFAALAWALLRPPVRAAIELLYAAALAYLAVPVANAILTGDHLLRSVRQGEWAVAGFDIGALVFAVGFVALARATQRRARTGPADSVWAPRPSRGDPGPSAPPVVDTPQHRPHRASPVPPPHPPRRGRAERRGSRRRGPQDHPHPICTAPRRTRSPVASGEPCAFA</sequence>
<accession>A0ABY4VWR0</accession>
<keyword evidence="2" id="KW-0812">Transmembrane</keyword>
<feature type="transmembrane region" description="Helical" evidence="2">
    <location>
        <begin position="359"/>
        <end position="380"/>
    </location>
</feature>
<organism evidence="3 4">
    <name type="scientific">Cupriavidus gilardii</name>
    <dbReference type="NCBI Taxonomy" id="82541"/>
    <lineage>
        <taxon>Bacteria</taxon>
        <taxon>Pseudomonadati</taxon>
        <taxon>Pseudomonadota</taxon>
        <taxon>Betaproteobacteria</taxon>
        <taxon>Burkholderiales</taxon>
        <taxon>Burkholderiaceae</taxon>
        <taxon>Cupriavidus</taxon>
    </lineage>
</organism>
<name>A0ABY4VWR0_9BURK</name>
<keyword evidence="2" id="KW-0472">Membrane</keyword>
<dbReference type="EMBL" id="CP098736">
    <property type="protein sequence ID" value="USE81410.1"/>
    <property type="molecule type" value="Genomic_DNA"/>
</dbReference>
<dbReference type="Pfam" id="PF03929">
    <property type="entry name" value="PepSY_TM"/>
    <property type="match status" value="1"/>
</dbReference>
<dbReference type="RefSeq" id="WP_252253799.1">
    <property type="nucleotide sequence ID" value="NZ_CP098736.1"/>
</dbReference>
<gene>
    <name evidence="3" type="ORF">NDR89_17125</name>
</gene>
<dbReference type="InterPro" id="IPR005625">
    <property type="entry name" value="PepSY-ass_TM"/>
</dbReference>
<keyword evidence="4" id="KW-1185">Reference proteome</keyword>
<feature type="transmembrane region" description="Helical" evidence="2">
    <location>
        <begin position="12"/>
        <end position="36"/>
    </location>
</feature>
<feature type="transmembrane region" description="Helical" evidence="2">
    <location>
        <begin position="429"/>
        <end position="445"/>
    </location>
</feature>
<protein>
    <submittedName>
        <fullName evidence="3">PepSY domain-containing protein</fullName>
    </submittedName>
</protein>
<dbReference type="Proteomes" id="UP001056648">
    <property type="component" value="Chromosome 2"/>
</dbReference>
<feature type="transmembrane region" description="Helical" evidence="2">
    <location>
        <begin position="452"/>
        <end position="475"/>
    </location>
</feature>
<dbReference type="PANTHER" id="PTHR34219:SF9">
    <property type="entry name" value="IRON-REGULATED INNER MEMBRANE PROTEIN"/>
    <property type="match status" value="1"/>
</dbReference>
<evidence type="ECO:0000313" key="4">
    <source>
        <dbReference type="Proteomes" id="UP001056648"/>
    </source>
</evidence>
<keyword evidence="2" id="KW-1133">Transmembrane helix</keyword>